<feature type="domain" description="HNH nuclease" evidence="5">
    <location>
        <begin position="56"/>
        <end position="110"/>
    </location>
</feature>
<dbReference type="Gene3D" id="1.10.30.50">
    <property type="match status" value="1"/>
</dbReference>
<dbReference type="eggNOG" id="COG1403">
    <property type="taxonomic scope" value="Bacteria"/>
</dbReference>
<comment type="similarity">
    <text evidence="3">Belongs to the HNH nuclease family.</text>
</comment>
<evidence type="ECO:0000256" key="4">
    <source>
        <dbReference type="ARBA" id="ARBA00040194"/>
    </source>
</evidence>
<dbReference type="InterPro" id="IPR003615">
    <property type="entry name" value="HNH_nuc"/>
</dbReference>
<keyword evidence="1" id="KW-0540">Nuclease</keyword>
<reference evidence="6" key="1">
    <citation type="submission" date="2014-02" db="EMBL/GenBank/DDBJ databases">
        <title>Expanding our view of genomic diversity in Candidatus Accumulibacter clades.</title>
        <authorList>
            <person name="Skennerton C.T."/>
            <person name="Barr J.J."/>
            <person name="Slater F.R."/>
            <person name="Bond P.L."/>
            <person name="Tyson G.W."/>
        </authorList>
    </citation>
    <scope>NUCLEOTIDE SEQUENCE [LARGE SCALE GENOMIC DNA]</scope>
</reference>
<dbReference type="GO" id="GO:0008270">
    <property type="term" value="F:zinc ion binding"/>
    <property type="evidence" value="ECO:0007669"/>
    <property type="project" value="InterPro"/>
</dbReference>
<evidence type="ECO:0000256" key="3">
    <source>
        <dbReference type="ARBA" id="ARBA00038412"/>
    </source>
</evidence>
<dbReference type="PANTHER" id="PTHR41286:SF1">
    <property type="entry name" value="HNH NUCLEASE YAJD-RELATED"/>
    <property type="match status" value="1"/>
</dbReference>
<dbReference type="GO" id="GO:0005829">
    <property type="term" value="C:cytosol"/>
    <property type="evidence" value="ECO:0007669"/>
    <property type="project" value="TreeGrafter"/>
</dbReference>
<organism evidence="6 7">
    <name type="scientific">Accumulibacter regalis</name>
    <dbReference type="NCBI Taxonomy" id="522306"/>
    <lineage>
        <taxon>Bacteria</taxon>
        <taxon>Pseudomonadati</taxon>
        <taxon>Pseudomonadota</taxon>
        <taxon>Betaproteobacteria</taxon>
        <taxon>Candidatus Accumulibacter</taxon>
    </lineage>
</organism>
<keyword evidence="7" id="KW-1185">Reference proteome</keyword>
<evidence type="ECO:0000256" key="1">
    <source>
        <dbReference type="ARBA" id="ARBA00022722"/>
    </source>
</evidence>
<evidence type="ECO:0000313" key="6">
    <source>
        <dbReference type="EMBL" id="EXI87449.1"/>
    </source>
</evidence>
<evidence type="ECO:0000259" key="5">
    <source>
        <dbReference type="SMART" id="SM00507"/>
    </source>
</evidence>
<evidence type="ECO:0000256" key="2">
    <source>
        <dbReference type="ARBA" id="ARBA00022801"/>
    </source>
</evidence>
<dbReference type="Pfam" id="PF01844">
    <property type="entry name" value="HNH"/>
    <property type="match status" value="1"/>
</dbReference>
<name>A0A011R8J0_ACCRE</name>
<dbReference type="Proteomes" id="UP000022141">
    <property type="component" value="Unassembled WGS sequence"/>
</dbReference>
<dbReference type="InterPro" id="IPR002711">
    <property type="entry name" value="HNH"/>
</dbReference>
<dbReference type="EMBL" id="JEMY01000034">
    <property type="protein sequence ID" value="EXI87449.1"/>
    <property type="molecule type" value="Genomic_DNA"/>
</dbReference>
<dbReference type="AlphaFoldDB" id="A0A011R8J0"/>
<keyword evidence="6" id="KW-0255">Endonuclease</keyword>
<dbReference type="STRING" id="1454004.AW11_02578"/>
<keyword evidence="2" id="KW-0378">Hydrolase</keyword>
<protein>
    <recommendedName>
        <fullName evidence="4">Putative HNH nuclease YajD</fullName>
    </recommendedName>
</protein>
<dbReference type="GO" id="GO:0004519">
    <property type="term" value="F:endonuclease activity"/>
    <property type="evidence" value="ECO:0007669"/>
    <property type="project" value="UniProtKB-KW"/>
</dbReference>
<comment type="caution">
    <text evidence="6">The sequence shown here is derived from an EMBL/GenBank/DDBJ whole genome shotgun (WGS) entry which is preliminary data.</text>
</comment>
<accession>A0A011R8J0</accession>
<evidence type="ECO:0000313" key="7">
    <source>
        <dbReference type="Proteomes" id="UP000022141"/>
    </source>
</evidence>
<gene>
    <name evidence="6" type="ORF">AW11_02578</name>
</gene>
<dbReference type="GO" id="GO:0003676">
    <property type="term" value="F:nucleic acid binding"/>
    <property type="evidence" value="ECO:0007669"/>
    <property type="project" value="InterPro"/>
</dbReference>
<sequence length="125" mass="13691">MPLRAPTPCRHPGCGAVLTSPGYCDAHRAGQHRDYGRARRGFDTELGFYQSAKWRAVRAALLRAHPVCQLCAARGLLVPAKVVDHVLPIKDGGARYDESNLECICTRCHNAKTARETAGRRPTTP</sequence>
<dbReference type="CDD" id="cd00085">
    <property type="entry name" value="HNHc"/>
    <property type="match status" value="1"/>
</dbReference>
<dbReference type="SMART" id="SM00507">
    <property type="entry name" value="HNHc"/>
    <property type="match status" value="1"/>
</dbReference>
<dbReference type="PANTHER" id="PTHR41286">
    <property type="entry name" value="HNH NUCLEASE YAJD-RELATED"/>
    <property type="match status" value="1"/>
</dbReference>
<dbReference type="GO" id="GO:0016787">
    <property type="term" value="F:hydrolase activity"/>
    <property type="evidence" value="ECO:0007669"/>
    <property type="project" value="UniProtKB-KW"/>
</dbReference>
<proteinExistence type="inferred from homology"/>